<evidence type="ECO:0000256" key="15">
    <source>
        <dbReference type="NCBIfam" id="TIGR00593"/>
    </source>
</evidence>
<dbReference type="SUPFAM" id="SSF53098">
    <property type="entry name" value="Ribonuclease H-like"/>
    <property type="match status" value="1"/>
</dbReference>
<reference evidence="21 22" key="1">
    <citation type="journal article" date="2008" name="BMC Microbiol.">
        <title>Complete genome sequence of Treponema pallidum ssp. pallidum strain SS14 determined with oligonucleotide arrays.</title>
        <authorList>
            <person name="Matejkova P."/>
            <person name="Strouhal M."/>
            <person name="Smajs D."/>
            <person name="Norris S.J."/>
            <person name="Palzkill T."/>
            <person name="Petrosino J.F."/>
            <person name="Sodergren E."/>
            <person name="Norton J.E."/>
            <person name="Singh J."/>
            <person name="Richmond T.A."/>
            <person name="Molla M.N."/>
            <person name="Albert T.J."/>
            <person name="Weinstock G.M."/>
        </authorList>
    </citation>
    <scope>NUCLEOTIDE SEQUENCE [LARGE SCALE GENOMIC DNA]</scope>
    <source>
        <strain evidence="21 22">SS14</strain>
    </source>
</reference>
<evidence type="ECO:0000313" key="21">
    <source>
        <dbReference type="EMBL" id="ACD70532.1"/>
    </source>
</evidence>
<dbReference type="SMART" id="SM00482">
    <property type="entry name" value="POLAc"/>
    <property type="match status" value="1"/>
</dbReference>
<dbReference type="PRINTS" id="PR00868">
    <property type="entry name" value="DNAPOLI"/>
</dbReference>
<gene>
    <name evidence="16 21" type="primary">polA</name>
    <name evidence="21" type="ordered locus">TPASS_0105</name>
</gene>
<comment type="similarity">
    <text evidence="1 16">Belongs to the DNA polymerase type-A family.</text>
</comment>
<keyword evidence="7" id="KW-0540">Nuclease</keyword>
<dbReference type="InterPro" id="IPR013520">
    <property type="entry name" value="Ribonucl_H"/>
</dbReference>
<evidence type="ECO:0000256" key="14">
    <source>
        <dbReference type="ARBA" id="ARBA00049244"/>
    </source>
</evidence>
<dbReference type="InterPro" id="IPR008918">
    <property type="entry name" value="HhH2"/>
</dbReference>
<sequence length="997" mass="112217">MQEKKTLYLLDAYGLIYRSYHAFARAPLINDSGANVSAVYGFFRSLHTLLCHYRPRYFVAVFDSLTPTFRHVQYPAYKAKRDKTSAELYAQIPLIEEILCALGITVLRHDGFEADDLIATLAKRVAAEHCHVVIISSDKDVLQLVCDTVQVLRLDIDHKWTCCDAAYVQQRWTVMPTQLLDLFSLMGDSSDNVPGVRGIGPKTAAHLLHCFGTLDGIYRHTYSLKEALRTKIVCGKKDAFFSRSLIELRDDVPCVFSLEDSCCIPLDVTSAARIFVREGLHALAQQYRACVQEIDTEATNDTLQMTESSVLTSGRCANECFLSQVEGRASTPEVNSVLKSELKTSAVSGAIPIENRDLRQDVMLARSAGHYRGVTDPVELKRIIDCACANGVVAFDCETDGLHPHDTRLVGFSICFQEAEAFYVPLIVPDVSLHTESTQCTCARSTNVETEKECTEQHGVSASAVQDPAYVQAVMHQLRRLWNDETLTLVMHNGKFDYHVMHRAGVFEHCACNIFDTMVAAWLLDPDRGTYGMDVLAASFFQIRTITFEEVVAKGQTFAHVPYECAVRYAAEDADITFRLYHYLKLRLETAGLLSVFETIEMPLLPILARMEEVGIFLRKDVVQQLTRSFSDLIQQYEHDIFSLAGHEFNIGSPKQLQTVLFQELHLPPGKKNTQGYSTDHSVLKKLARKHPIAEKILLFRDLSKLRSTYTESLAKLADQTGRVHTSFVQIGTATGRLSSRNPNLQNIPIKSTEGRKIRQAFQATVGHELISADYTQIELVVLAHLSQDRNLLNAFRQHIDIHALTAAYIFNVSIDDVQPAMRRIAKTINFGIVYGMSAFRLSDELKISQKEAQSFIYRYFETYPGVYAFSTQVAEQTRKTGYVTSLAGRRRYIRTIDSRNTLERARAERMALNTQIQSSAADIVKIAMIAIQRAFARRPLRAQLLLQVHDELIFEAPAAETAIVKEILFAEMEHAVELSIPLRIHVESGNSWGDFH</sequence>
<evidence type="ECO:0000256" key="7">
    <source>
        <dbReference type="ARBA" id="ARBA00022722"/>
    </source>
</evidence>
<feature type="domain" description="DNA-directed DNA polymerase family A palm" evidence="20">
    <location>
        <begin position="755"/>
        <end position="961"/>
    </location>
</feature>
<dbReference type="Gene3D" id="3.30.70.370">
    <property type="match status" value="1"/>
</dbReference>
<keyword evidence="10 16" id="KW-0269">Exonuclease</keyword>
<feature type="domain" description="3'-5' exonuclease" evidence="17">
    <location>
        <begin position="371"/>
        <end position="589"/>
    </location>
</feature>
<dbReference type="InterPro" id="IPR036397">
    <property type="entry name" value="RNaseH_sf"/>
</dbReference>
<dbReference type="FunFam" id="1.10.150.20:FF:000003">
    <property type="entry name" value="DNA polymerase I"/>
    <property type="match status" value="1"/>
</dbReference>
<dbReference type="NCBIfam" id="NF004397">
    <property type="entry name" value="PRK05755.1"/>
    <property type="match status" value="1"/>
</dbReference>
<keyword evidence="6 16" id="KW-0235">DNA replication</keyword>
<dbReference type="InterPro" id="IPR043502">
    <property type="entry name" value="DNA/RNA_pol_sf"/>
</dbReference>
<evidence type="ECO:0000313" key="22">
    <source>
        <dbReference type="Proteomes" id="UP000001202"/>
    </source>
</evidence>
<keyword evidence="5 16" id="KW-0548">Nucleotidyltransferase</keyword>
<evidence type="ECO:0000256" key="8">
    <source>
        <dbReference type="ARBA" id="ARBA00022763"/>
    </source>
</evidence>
<dbReference type="SMART" id="SM00474">
    <property type="entry name" value="35EXOc"/>
    <property type="match status" value="1"/>
</dbReference>
<dbReference type="InterPro" id="IPR018320">
    <property type="entry name" value="DNA_polymerase_1"/>
</dbReference>
<dbReference type="Pfam" id="PF01367">
    <property type="entry name" value="5_3_exonuc"/>
    <property type="match status" value="1"/>
</dbReference>
<dbReference type="SMR" id="A0A0H3BI78"/>
<evidence type="ECO:0000256" key="2">
    <source>
        <dbReference type="ARBA" id="ARBA00012417"/>
    </source>
</evidence>
<dbReference type="InterPro" id="IPR002421">
    <property type="entry name" value="5-3_exonuclease"/>
</dbReference>
<keyword evidence="12 16" id="KW-0238">DNA-binding</keyword>
<comment type="function">
    <text evidence="16">In addition to polymerase activity, this DNA polymerase exhibits 3'-5' and 5'-3' exonuclease activity.</text>
</comment>
<name>A0A0H3BI78_TREPS</name>
<dbReference type="AlphaFoldDB" id="A0A0H3BI78"/>
<dbReference type="Proteomes" id="UP000001202">
    <property type="component" value="Chromosome"/>
</dbReference>
<evidence type="ECO:0000256" key="4">
    <source>
        <dbReference type="ARBA" id="ARBA00022679"/>
    </source>
</evidence>
<dbReference type="GO" id="GO:0008409">
    <property type="term" value="F:5'-3' exonuclease activity"/>
    <property type="evidence" value="ECO:0007669"/>
    <property type="project" value="UniProtKB-UniRule"/>
</dbReference>
<evidence type="ECO:0000256" key="1">
    <source>
        <dbReference type="ARBA" id="ARBA00007705"/>
    </source>
</evidence>
<dbReference type="FunFam" id="1.10.150.20:FF:000002">
    <property type="entry name" value="DNA polymerase I"/>
    <property type="match status" value="1"/>
</dbReference>
<dbReference type="Gene3D" id="3.40.50.1010">
    <property type="entry name" value="5'-nuclease"/>
    <property type="match status" value="1"/>
</dbReference>
<dbReference type="EMBL" id="CP000805">
    <property type="protein sequence ID" value="ACD70532.1"/>
    <property type="molecule type" value="Genomic_DNA"/>
</dbReference>
<dbReference type="SUPFAM" id="SSF88723">
    <property type="entry name" value="PIN domain-like"/>
    <property type="match status" value="1"/>
</dbReference>
<evidence type="ECO:0000256" key="13">
    <source>
        <dbReference type="ARBA" id="ARBA00023204"/>
    </source>
</evidence>
<dbReference type="GO" id="GO:0006261">
    <property type="term" value="P:DNA-templated DNA replication"/>
    <property type="evidence" value="ECO:0007669"/>
    <property type="project" value="UniProtKB-UniRule"/>
</dbReference>
<accession>A0A0H3BI78</accession>
<dbReference type="EC" id="2.7.7.7" evidence="2 15"/>
<evidence type="ECO:0000259" key="20">
    <source>
        <dbReference type="SMART" id="SM00482"/>
    </source>
</evidence>
<evidence type="ECO:0000256" key="10">
    <source>
        <dbReference type="ARBA" id="ARBA00022839"/>
    </source>
</evidence>
<dbReference type="InterPro" id="IPR020045">
    <property type="entry name" value="DNA_polI_H3TH"/>
</dbReference>
<dbReference type="KEGG" id="tpp:TPASS_0105"/>
<dbReference type="Gene3D" id="1.10.150.20">
    <property type="entry name" value="5' to 3' exonuclease, C-terminal subdomain"/>
    <property type="match status" value="2"/>
</dbReference>
<evidence type="ECO:0000256" key="12">
    <source>
        <dbReference type="ARBA" id="ARBA00023125"/>
    </source>
</evidence>
<dbReference type="GO" id="GO:0008408">
    <property type="term" value="F:3'-5' exonuclease activity"/>
    <property type="evidence" value="ECO:0007669"/>
    <property type="project" value="UniProtKB-UniRule"/>
</dbReference>
<dbReference type="GO" id="GO:0003887">
    <property type="term" value="F:DNA-directed DNA polymerase activity"/>
    <property type="evidence" value="ECO:0007669"/>
    <property type="project" value="UniProtKB-UniRule"/>
</dbReference>
<dbReference type="CDD" id="cd09898">
    <property type="entry name" value="H3TH_53EXO"/>
    <property type="match status" value="1"/>
</dbReference>
<keyword evidence="9 16" id="KW-0378">Hydrolase</keyword>
<dbReference type="RefSeq" id="WP_010881554.1">
    <property type="nucleotide sequence ID" value="NC_010741.1"/>
</dbReference>
<evidence type="ECO:0000259" key="18">
    <source>
        <dbReference type="SMART" id="SM00475"/>
    </source>
</evidence>
<dbReference type="Gene3D" id="1.20.1060.10">
    <property type="entry name" value="Taq DNA Polymerase, Chain T, domain 4"/>
    <property type="match status" value="1"/>
</dbReference>
<dbReference type="Pfam" id="PF00476">
    <property type="entry name" value="DNA_pol_A"/>
    <property type="match status" value="1"/>
</dbReference>
<dbReference type="PANTHER" id="PTHR10133:SF27">
    <property type="entry name" value="DNA POLYMERASE NU"/>
    <property type="match status" value="1"/>
</dbReference>
<evidence type="ECO:0000256" key="3">
    <source>
        <dbReference type="ARBA" id="ARBA00020311"/>
    </source>
</evidence>
<dbReference type="PANTHER" id="PTHR10133">
    <property type="entry name" value="DNA POLYMERASE I"/>
    <property type="match status" value="1"/>
</dbReference>
<keyword evidence="13 16" id="KW-0234">DNA repair</keyword>
<evidence type="ECO:0000259" key="19">
    <source>
        <dbReference type="SMART" id="SM00479"/>
    </source>
</evidence>
<dbReference type="SMART" id="SM00479">
    <property type="entry name" value="EXOIII"/>
    <property type="match status" value="1"/>
</dbReference>
<keyword evidence="4 16" id="KW-0808">Transferase</keyword>
<dbReference type="PROSITE" id="PS00447">
    <property type="entry name" value="DNA_POLYMERASE_A"/>
    <property type="match status" value="1"/>
</dbReference>
<dbReference type="Pfam" id="PF02739">
    <property type="entry name" value="5_3_exonuc_N"/>
    <property type="match status" value="1"/>
</dbReference>
<evidence type="ECO:0000256" key="9">
    <source>
        <dbReference type="ARBA" id="ARBA00022801"/>
    </source>
</evidence>
<evidence type="ECO:0000256" key="5">
    <source>
        <dbReference type="ARBA" id="ARBA00022695"/>
    </source>
</evidence>
<dbReference type="InterPro" id="IPR002562">
    <property type="entry name" value="3'-5'_exonuclease_dom"/>
</dbReference>
<evidence type="ECO:0000256" key="11">
    <source>
        <dbReference type="ARBA" id="ARBA00022932"/>
    </source>
</evidence>
<evidence type="ECO:0000256" key="6">
    <source>
        <dbReference type="ARBA" id="ARBA00022705"/>
    </source>
</evidence>
<feature type="domain" description="Exonuclease" evidence="19">
    <location>
        <begin position="391"/>
        <end position="590"/>
    </location>
</feature>
<organism evidence="21 22">
    <name type="scientific">Treponema pallidum subsp. pallidum (strain SS14)</name>
    <dbReference type="NCBI Taxonomy" id="455434"/>
    <lineage>
        <taxon>Bacteria</taxon>
        <taxon>Pseudomonadati</taxon>
        <taxon>Spirochaetota</taxon>
        <taxon>Spirochaetia</taxon>
        <taxon>Spirochaetales</taxon>
        <taxon>Treponemataceae</taxon>
        <taxon>Treponema</taxon>
    </lineage>
</organism>
<dbReference type="GO" id="GO:0003677">
    <property type="term" value="F:DNA binding"/>
    <property type="evidence" value="ECO:0007669"/>
    <property type="project" value="UniProtKB-UniRule"/>
</dbReference>
<dbReference type="InterPro" id="IPR019760">
    <property type="entry name" value="DNA-dir_DNA_pol_A_CS"/>
</dbReference>
<dbReference type="InterPro" id="IPR002298">
    <property type="entry name" value="DNA_polymerase_A"/>
</dbReference>
<keyword evidence="11 16" id="KW-0239">DNA-directed DNA polymerase</keyword>
<protein>
    <recommendedName>
        <fullName evidence="3 15">DNA polymerase I</fullName>
        <ecNumber evidence="2 15">2.7.7.7</ecNumber>
    </recommendedName>
</protein>
<dbReference type="GO" id="GO:0006302">
    <property type="term" value="P:double-strand break repair"/>
    <property type="evidence" value="ECO:0007669"/>
    <property type="project" value="TreeGrafter"/>
</dbReference>
<dbReference type="InterPro" id="IPR029060">
    <property type="entry name" value="PIN-like_dom_sf"/>
</dbReference>
<evidence type="ECO:0000256" key="16">
    <source>
        <dbReference type="RuleBase" id="RU004460"/>
    </source>
</evidence>
<dbReference type="Pfam" id="PF01612">
    <property type="entry name" value="DNA_pol_A_exo1"/>
    <property type="match status" value="1"/>
</dbReference>
<dbReference type="InterPro" id="IPR020046">
    <property type="entry name" value="5-3_exonucl_a-hlix_arch_N"/>
</dbReference>
<proteinExistence type="inferred from homology"/>
<evidence type="ECO:0000259" key="17">
    <source>
        <dbReference type="SMART" id="SM00474"/>
    </source>
</evidence>
<keyword evidence="8 16" id="KW-0227">DNA damage</keyword>
<comment type="catalytic activity">
    <reaction evidence="14 16">
        <text>DNA(n) + a 2'-deoxyribonucleoside 5'-triphosphate = DNA(n+1) + diphosphate</text>
        <dbReference type="Rhea" id="RHEA:22508"/>
        <dbReference type="Rhea" id="RHEA-COMP:17339"/>
        <dbReference type="Rhea" id="RHEA-COMP:17340"/>
        <dbReference type="ChEBI" id="CHEBI:33019"/>
        <dbReference type="ChEBI" id="CHEBI:61560"/>
        <dbReference type="ChEBI" id="CHEBI:173112"/>
        <dbReference type="EC" id="2.7.7.7"/>
    </reaction>
</comment>
<dbReference type="NCBIfam" id="TIGR00593">
    <property type="entry name" value="pola"/>
    <property type="match status" value="1"/>
</dbReference>
<dbReference type="SMART" id="SM00475">
    <property type="entry name" value="53EXOc"/>
    <property type="match status" value="1"/>
</dbReference>
<dbReference type="Gene3D" id="3.30.420.10">
    <property type="entry name" value="Ribonuclease H-like superfamily/Ribonuclease H"/>
    <property type="match status" value="1"/>
</dbReference>
<dbReference type="InterPro" id="IPR036279">
    <property type="entry name" value="5-3_exonuclease_C_sf"/>
</dbReference>
<dbReference type="CDD" id="cd08637">
    <property type="entry name" value="DNA_pol_A_pol_I_C"/>
    <property type="match status" value="1"/>
</dbReference>
<dbReference type="InterPro" id="IPR001098">
    <property type="entry name" value="DNA-dir_DNA_pol_A_palm_dom"/>
</dbReference>
<dbReference type="SUPFAM" id="SSF47807">
    <property type="entry name" value="5' to 3' exonuclease, C-terminal subdomain"/>
    <property type="match status" value="1"/>
</dbReference>
<dbReference type="InterPro" id="IPR012337">
    <property type="entry name" value="RNaseH-like_sf"/>
</dbReference>
<dbReference type="PATRIC" id="fig|455434.6.peg.107"/>
<dbReference type="CDD" id="cd06139">
    <property type="entry name" value="DNA_polA_I_Ecoli_like_exo"/>
    <property type="match status" value="1"/>
</dbReference>
<dbReference type="CDD" id="cd09859">
    <property type="entry name" value="PIN_53EXO"/>
    <property type="match status" value="1"/>
</dbReference>
<dbReference type="FunFam" id="1.20.1060.10:FF:000001">
    <property type="entry name" value="DNA polymerase I"/>
    <property type="match status" value="1"/>
</dbReference>
<dbReference type="GeneID" id="93875899"/>
<feature type="domain" description="5'-3' exonuclease" evidence="18">
    <location>
        <begin position="4"/>
        <end position="264"/>
    </location>
</feature>
<dbReference type="SUPFAM" id="SSF56672">
    <property type="entry name" value="DNA/RNA polymerases"/>
    <property type="match status" value="1"/>
</dbReference>
<dbReference type="SMART" id="SM00279">
    <property type="entry name" value="HhH2"/>
    <property type="match status" value="1"/>
</dbReference>